<keyword evidence="3" id="KW-1185">Reference proteome</keyword>
<evidence type="ECO:0000313" key="3">
    <source>
        <dbReference type="Proteomes" id="UP000617340"/>
    </source>
</evidence>
<dbReference type="AlphaFoldDB" id="A0A834K344"/>
<organism evidence="2 3">
    <name type="scientific">Vespula germanica</name>
    <name type="common">German yellow jacket</name>
    <name type="synonym">Paravespula germanica</name>
    <dbReference type="NCBI Taxonomy" id="30212"/>
    <lineage>
        <taxon>Eukaryota</taxon>
        <taxon>Metazoa</taxon>
        <taxon>Ecdysozoa</taxon>
        <taxon>Arthropoda</taxon>
        <taxon>Hexapoda</taxon>
        <taxon>Insecta</taxon>
        <taxon>Pterygota</taxon>
        <taxon>Neoptera</taxon>
        <taxon>Endopterygota</taxon>
        <taxon>Hymenoptera</taxon>
        <taxon>Apocrita</taxon>
        <taxon>Aculeata</taxon>
        <taxon>Vespoidea</taxon>
        <taxon>Vespidae</taxon>
        <taxon>Vespinae</taxon>
        <taxon>Vespula</taxon>
    </lineage>
</organism>
<dbReference type="EMBL" id="JACSDZ010000007">
    <property type="protein sequence ID" value="KAF7399247.1"/>
    <property type="molecule type" value="Genomic_DNA"/>
</dbReference>
<accession>A0A834K344</accession>
<comment type="caution">
    <text evidence="2">The sequence shown here is derived from an EMBL/GenBank/DDBJ whole genome shotgun (WGS) entry which is preliminary data.</text>
</comment>
<name>A0A834K344_VESGE</name>
<protein>
    <submittedName>
        <fullName evidence="2">Uncharacterized protein</fullName>
    </submittedName>
</protein>
<proteinExistence type="predicted"/>
<evidence type="ECO:0000256" key="1">
    <source>
        <dbReference type="SAM" id="MobiDB-lite"/>
    </source>
</evidence>
<feature type="compositionally biased region" description="Basic and acidic residues" evidence="1">
    <location>
        <begin position="1"/>
        <end position="35"/>
    </location>
</feature>
<sequence length="67" mass="7783">MESSRAETNRAEQNRTEQNRTEQNRAEQSRVEQSRSTRPVYLGDVATLEKRMVRTNVRMKKATNVGT</sequence>
<dbReference type="Proteomes" id="UP000617340">
    <property type="component" value="Unassembled WGS sequence"/>
</dbReference>
<feature type="region of interest" description="Disordered" evidence="1">
    <location>
        <begin position="1"/>
        <end position="38"/>
    </location>
</feature>
<reference evidence="2" key="1">
    <citation type="journal article" date="2020" name="G3 (Bethesda)">
        <title>High-Quality Assemblies for Three Invasive Social Wasps from the &lt;i&gt;Vespula&lt;/i&gt; Genus.</title>
        <authorList>
            <person name="Harrop T.W.R."/>
            <person name="Guhlin J."/>
            <person name="McLaughlin G.M."/>
            <person name="Permina E."/>
            <person name="Stockwell P."/>
            <person name="Gilligan J."/>
            <person name="Le Lec M.F."/>
            <person name="Gruber M.A.M."/>
            <person name="Quinn O."/>
            <person name="Lovegrove M."/>
            <person name="Duncan E.J."/>
            <person name="Remnant E.J."/>
            <person name="Van Eeckhoven J."/>
            <person name="Graham B."/>
            <person name="Knapp R.A."/>
            <person name="Langford K.W."/>
            <person name="Kronenberg Z."/>
            <person name="Press M.O."/>
            <person name="Eacker S.M."/>
            <person name="Wilson-Rankin E.E."/>
            <person name="Purcell J."/>
            <person name="Lester P.J."/>
            <person name="Dearden P.K."/>
        </authorList>
    </citation>
    <scope>NUCLEOTIDE SEQUENCE</scope>
    <source>
        <strain evidence="2">Linc-1</strain>
    </source>
</reference>
<gene>
    <name evidence="2" type="ORF">HZH68_007839</name>
</gene>
<evidence type="ECO:0000313" key="2">
    <source>
        <dbReference type="EMBL" id="KAF7399247.1"/>
    </source>
</evidence>